<dbReference type="InterPro" id="IPR001909">
    <property type="entry name" value="KRAB"/>
</dbReference>
<dbReference type="GeneID" id="116544848"/>
<evidence type="ECO:0000256" key="4">
    <source>
        <dbReference type="ARBA" id="ARBA00022723"/>
    </source>
</evidence>
<dbReference type="CDD" id="cd07765">
    <property type="entry name" value="KRAB_A-box"/>
    <property type="match status" value="1"/>
</dbReference>
<keyword evidence="4" id="KW-0479">Metal-binding</keyword>
<keyword evidence="10" id="KW-0804">Transcription</keyword>
<dbReference type="Gene3D" id="6.10.140.140">
    <property type="match status" value="1"/>
</dbReference>
<evidence type="ECO:0000256" key="3">
    <source>
        <dbReference type="ARBA" id="ARBA00006991"/>
    </source>
</evidence>
<dbReference type="GO" id="GO:0005634">
    <property type="term" value="C:nucleus"/>
    <property type="evidence" value="ECO:0007669"/>
    <property type="project" value="UniProtKB-SubCell"/>
</dbReference>
<dbReference type="GO" id="GO:0000981">
    <property type="term" value="F:DNA-binding transcription factor activity, RNA polymerase II-specific"/>
    <property type="evidence" value="ECO:0007669"/>
    <property type="project" value="TreeGrafter"/>
</dbReference>
<dbReference type="FunFam" id="3.30.160.60:FF:002402">
    <property type="entry name" value="Zinc finger protein 347"/>
    <property type="match status" value="1"/>
</dbReference>
<evidence type="ECO:0000256" key="10">
    <source>
        <dbReference type="ARBA" id="ARBA00023163"/>
    </source>
</evidence>
<keyword evidence="6 12" id="KW-0863">Zinc-finger</keyword>
<evidence type="ECO:0000259" key="14">
    <source>
        <dbReference type="PROSITE" id="PS50805"/>
    </source>
</evidence>
<dbReference type="PROSITE" id="PS00028">
    <property type="entry name" value="ZINC_FINGER_C2H2_1"/>
    <property type="match status" value="4"/>
</dbReference>
<keyword evidence="11" id="KW-0539">Nucleus</keyword>
<evidence type="ECO:0000256" key="5">
    <source>
        <dbReference type="ARBA" id="ARBA00022737"/>
    </source>
</evidence>
<dbReference type="RefSeq" id="XP_032127327.1">
    <property type="nucleotide sequence ID" value="XM_032271436.1"/>
</dbReference>
<keyword evidence="15" id="KW-1185">Reference proteome</keyword>
<evidence type="ECO:0000256" key="12">
    <source>
        <dbReference type="PROSITE-ProRule" id="PRU00042"/>
    </source>
</evidence>
<protein>
    <submittedName>
        <fullName evidence="16 17">Zinc finger protein 160-like isoform X1</fullName>
    </submittedName>
</protein>
<dbReference type="Gene3D" id="3.30.160.60">
    <property type="entry name" value="Classic Zinc Finger"/>
    <property type="match status" value="4"/>
</dbReference>
<dbReference type="SUPFAM" id="SSF109640">
    <property type="entry name" value="KRAB domain (Kruppel-associated box)"/>
    <property type="match status" value="1"/>
</dbReference>
<evidence type="ECO:0000313" key="17">
    <source>
        <dbReference type="RefSeq" id="XP_032127328.1"/>
    </source>
</evidence>
<evidence type="ECO:0000256" key="7">
    <source>
        <dbReference type="ARBA" id="ARBA00022833"/>
    </source>
</evidence>
<proteinExistence type="inferred from homology"/>
<dbReference type="InterPro" id="IPR036051">
    <property type="entry name" value="KRAB_dom_sf"/>
</dbReference>
<dbReference type="Proteomes" id="UP000504640">
    <property type="component" value="Unplaced"/>
</dbReference>
<dbReference type="PROSITE" id="PS50805">
    <property type="entry name" value="KRAB"/>
    <property type="match status" value="1"/>
</dbReference>
<dbReference type="InterPro" id="IPR013087">
    <property type="entry name" value="Znf_C2H2_type"/>
</dbReference>
<comment type="function">
    <text evidence="1">May be involved in transcriptional regulation.</text>
</comment>
<dbReference type="Pfam" id="PF13465">
    <property type="entry name" value="zf-H2C2_2"/>
    <property type="match status" value="1"/>
</dbReference>
<evidence type="ECO:0000313" key="16">
    <source>
        <dbReference type="RefSeq" id="XP_032127327.1"/>
    </source>
</evidence>
<dbReference type="PANTHER" id="PTHR24381">
    <property type="entry name" value="ZINC FINGER PROTEIN"/>
    <property type="match status" value="1"/>
</dbReference>
<evidence type="ECO:0000256" key="1">
    <source>
        <dbReference type="ARBA" id="ARBA00003767"/>
    </source>
</evidence>
<dbReference type="InterPro" id="IPR036236">
    <property type="entry name" value="Znf_C2H2_sf"/>
</dbReference>
<sequence>MALPQGLLTFRDVAIEFSQEEWKCLDPAQRTLYRNVMLENYRNLVSLAGISLPEMNIVSTLEQGKEPRTVESEVKITKTSNGWKCVKGVNTGVSPTHMIKELPPKENNSTGKAFQAVMLERREIHDIKDFYFREMQKNVHDFECQCHSDERNYKETPVIKIKNITRRRDQCDRRIAGNKPVENQRELSLKSHLAELQGFQTERKMYECNEIEKSVIHGSSVSLLQINLPRVDTSISNICRNDFMHPSLLTQEQRAQSREKPYKCNDCGKAFHQRSHLDTHQRIHTGQKPYKCDICGKAFSQISNLASHHRIHTGEKPYKCNECGKAFNQGSNLTRHQRIHTGQKPYKCDVCGKGFIQKSKVASHHRIHTGEKTYKFRVWQGLKSTFIPLKPSDNSHWRETLQV</sequence>
<evidence type="ECO:0000256" key="11">
    <source>
        <dbReference type="ARBA" id="ARBA00023242"/>
    </source>
</evidence>
<dbReference type="SMART" id="SM00355">
    <property type="entry name" value="ZnF_C2H2"/>
    <property type="match status" value="4"/>
</dbReference>
<comment type="subcellular location">
    <subcellularLocation>
        <location evidence="2">Nucleus</location>
    </subcellularLocation>
</comment>
<gene>
    <name evidence="16 17" type="primary">LOC116544848</name>
</gene>
<dbReference type="GO" id="GO:0008270">
    <property type="term" value="F:zinc ion binding"/>
    <property type="evidence" value="ECO:0007669"/>
    <property type="project" value="UniProtKB-KW"/>
</dbReference>
<feature type="domain" description="C2H2-type" evidence="13">
    <location>
        <begin position="318"/>
        <end position="345"/>
    </location>
</feature>
<keyword evidence="9" id="KW-0238">DNA-binding</keyword>
<dbReference type="FunFam" id="3.30.160.60:FF:000197">
    <property type="entry name" value="Zinc finger protein 606"/>
    <property type="match status" value="1"/>
</dbReference>
<reference evidence="16 17" key="1">
    <citation type="submission" date="2025-04" db="UniProtKB">
        <authorList>
            <consortium name="RefSeq"/>
        </authorList>
    </citation>
    <scope>IDENTIFICATION</scope>
    <source>
        <tissue evidence="16 17">Blood</tissue>
    </source>
</reference>
<feature type="domain" description="C2H2-type" evidence="13">
    <location>
        <begin position="346"/>
        <end position="373"/>
    </location>
</feature>
<dbReference type="AlphaFoldDB" id="A0A6J3HBU8"/>
<accession>A0A6J3HBU8</accession>
<dbReference type="Pfam" id="PF00096">
    <property type="entry name" value="zf-C2H2"/>
    <property type="match status" value="2"/>
</dbReference>
<comment type="similarity">
    <text evidence="3">Belongs to the krueppel C2H2-type zinc-finger protein family.</text>
</comment>
<name>A0A6J3HBU8_SAPAP</name>
<dbReference type="PROSITE" id="PS50157">
    <property type="entry name" value="ZINC_FINGER_C2H2_2"/>
    <property type="match status" value="4"/>
</dbReference>
<evidence type="ECO:0000313" key="15">
    <source>
        <dbReference type="Proteomes" id="UP000504640"/>
    </source>
</evidence>
<dbReference type="RefSeq" id="XP_032127328.1">
    <property type="nucleotide sequence ID" value="XM_032271437.1"/>
</dbReference>
<keyword evidence="8" id="KW-0805">Transcription regulation</keyword>
<dbReference type="PANTHER" id="PTHR24381:SF366">
    <property type="entry name" value="ZINC FINGER PROTEIN 383"/>
    <property type="match status" value="1"/>
</dbReference>
<dbReference type="FunFam" id="3.30.160.60:FF:001700">
    <property type="entry name" value="Zinc finger protein 677"/>
    <property type="match status" value="1"/>
</dbReference>
<feature type="domain" description="KRAB" evidence="14">
    <location>
        <begin position="8"/>
        <end position="80"/>
    </location>
</feature>
<feature type="domain" description="C2H2-type" evidence="13">
    <location>
        <begin position="290"/>
        <end position="317"/>
    </location>
</feature>
<evidence type="ECO:0000256" key="9">
    <source>
        <dbReference type="ARBA" id="ARBA00023125"/>
    </source>
</evidence>
<dbReference type="GO" id="GO:0000977">
    <property type="term" value="F:RNA polymerase II transcription regulatory region sequence-specific DNA binding"/>
    <property type="evidence" value="ECO:0007669"/>
    <property type="project" value="TreeGrafter"/>
</dbReference>
<organism evidence="15 16">
    <name type="scientific">Sapajus apella</name>
    <name type="common">Brown-capped capuchin</name>
    <name type="synonym">Cebus apella</name>
    <dbReference type="NCBI Taxonomy" id="9515"/>
    <lineage>
        <taxon>Eukaryota</taxon>
        <taxon>Metazoa</taxon>
        <taxon>Chordata</taxon>
        <taxon>Craniata</taxon>
        <taxon>Vertebrata</taxon>
        <taxon>Euteleostomi</taxon>
        <taxon>Mammalia</taxon>
        <taxon>Eutheria</taxon>
        <taxon>Euarchontoglires</taxon>
        <taxon>Primates</taxon>
        <taxon>Haplorrhini</taxon>
        <taxon>Platyrrhini</taxon>
        <taxon>Cebidae</taxon>
        <taxon>Cebinae</taxon>
        <taxon>Sapajus</taxon>
    </lineage>
</organism>
<keyword evidence="5" id="KW-0677">Repeat</keyword>
<feature type="domain" description="C2H2-type" evidence="13">
    <location>
        <begin position="262"/>
        <end position="289"/>
    </location>
</feature>
<evidence type="ECO:0000256" key="2">
    <source>
        <dbReference type="ARBA" id="ARBA00004123"/>
    </source>
</evidence>
<dbReference type="SUPFAM" id="SSF57667">
    <property type="entry name" value="beta-beta-alpha zinc fingers"/>
    <property type="match status" value="3"/>
</dbReference>
<dbReference type="FunFam" id="3.30.160.60:FF:004137">
    <property type="match status" value="1"/>
</dbReference>
<keyword evidence="7" id="KW-0862">Zinc</keyword>
<dbReference type="FunFam" id="3.30.160.60:FF:000290">
    <property type="entry name" value="Zinc finger protein 697 isoform X1"/>
    <property type="match status" value="1"/>
</dbReference>
<evidence type="ECO:0000256" key="6">
    <source>
        <dbReference type="ARBA" id="ARBA00022771"/>
    </source>
</evidence>
<evidence type="ECO:0000259" key="13">
    <source>
        <dbReference type="PROSITE" id="PS50157"/>
    </source>
</evidence>
<evidence type="ECO:0000256" key="8">
    <source>
        <dbReference type="ARBA" id="ARBA00023015"/>
    </source>
</evidence>
<dbReference type="Pfam" id="PF01352">
    <property type="entry name" value="KRAB"/>
    <property type="match status" value="1"/>
</dbReference>
<dbReference type="SMART" id="SM00349">
    <property type="entry name" value="KRAB"/>
    <property type="match status" value="1"/>
</dbReference>